<sequence length="253" mass="29561">MSADDDAWAHRMRELLPWKFDTKKSEMMYNVWKAQHTPNTKRLAKLEDMIRRLLDEYSDDNISQSSFDSSRTSAHGRFLEKLNDSHWKLSRDREGVKQYTWNKGDGLAARVEADTDGDVGTLSQFVEEIFRDIKLFTSRQFRTIDEDRVVQCKVLTPFPFTPRFISAKISIYNEPDESIALIQDEEREKAPSGHQRGRVQLSGVRMMRLDERRVRVSVMIHVDMCSNVPNWVLSSQNTALKKNLFQIMKAQKK</sequence>
<accession>A0A2P6NEF2</accession>
<dbReference type="InterPro" id="IPR023393">
    <property type="entry name" value="START-like_dom_sf"/>
</dbReference>
<dbReference type="InParanoid" id="A0A2P6NEF2"/>
<protein>
    <recommendedName>
        <fullName evidence="3">START domain-containing protein</fullName>
    </recommendedName>
</protein>
<comment type="caution">
    <text evidence="1">The sequence shown here is derived from an EMBL/GenBank/DDBJ whole genome shotgun (WGS) entry which is preliminary data.</text>
</comment>
<name>A0A2P6NEF2_9EUKA</name>
<reference evidence="1 2" key="1">
    <citation type="journal article" date="2018" name="Genome Biol. Evol.">
        <title>Multiple Roots of Fruiting Body Formation in Amoebozoa.</title>
        <authorList>
            <person name="Hillmann F."/>
            <person name="Forbes G."/>
            <person name="Novohradska S."/>
            <person name="Ferling I."/>
            <person name="Riege K."/>
            <person name="Groth M."/>
            <person name="Westermann M."/>
            <person name="Marz M."/>
            <person name="Spaller T."/>
            <person name="Winckler T."/>
            <person name="Schaap P."/>
            <person name="Glockner G."/>
        </authorList>
    </citation>
    <scope>NUCLEOTIDE SEQUENCE [LARGE SCALE GENOMIC DNA]</scope>
    <source>
        <strain evidence="1 2">Jena</strain>
    </source>
</reference>
<dbReference type="Proteomes" id="UP000241769">
    <property type="component" value="Unassembled WGS sequence"/>
</dbReference>
<evidence type="ECO:0000313" key="1">
    <source>
        <dbReference type="EMBL" id="PRP82339.1"/>
    </source>
</evidence>
<proteinExistence type="predicted"/>
<evidence type="ECO:0008006" key="3">
    <source>
        <dbReference type="Google" id="ProtNLM"/>
    </source>
</evidence>
<keyword evidence="2" id="KW-1185">Reference proteome</keyword>
<evidence type="ECO:0000313" key="2">
    <source>
        <dbReference type="Proteomes" id="UP000241769"/>
    </source>
</evidence>
<dbReference type="EMBL" id="MDYQ01000105">
    <property type="protein sequence ID" value="PRP82339.1"/>
    <property type="molecule type" value="Genomic_DNA"/>
</dbReference>
<dbReference type="AlphaFoldDB" id="A0A2P6NEF2"/>
<dbReference type="SUPFAM" id="SSF55961">
    <property type="entry name" value="Bet v1-like"/>
    <property type="match status" value="1"/>
</dbReference>
<dbReference type="Gene3D" id="3.30.530.20">
    <property type="match status" value="1"/>
</dbReference>
<organism evidence="1 2">
    <name type="scientific">Planoprotostelium fungivorum</name>
    <dbReference type="NCBI Taxonomy" id="1890364"/>
    <lineage>
        <taxon>Eukaryota</taxon>
        <taxon>Amoebozoa</taxon>
        <taxon>Evosea</taxon>
        <taxon>Variosea</taxon>
        <taxon>Cavosteliida</taxon>
        <taxon>Cavosteliaceae</taxon>
        <taxon>Planoprotostelium</taxon>
    </lineage>
</organism>
<gene>
    <name evidence="1" type="ORF">PROFUN_10243</name>
</gene>